<feature type="region of interest" description="Disordered" evidence="3">
    <location>
        <begin position="26"/>
        <end position="78"/>
    </location>
</feature>
<proteinExistence type="predicted"/>
<dbReference type="RefSeq" id="WP_160692728.1">
    <property type="nucleotide sequence ID" value="NZ_CP047897.1"/>
</dbReference>
<dbReference type="InterPro" id="IPR050570">
    <property type="entry name" value="Cell_wall_metabolism_enzyme"/>
</dbReference>
<dbReference type="InterPro" id="IPR016047">
    <property type="entry name" value="M23ase_b-sheet_dom"/>
</dbReference>
<evidence type="ECO:0000256" key="3">
    <source>
        <dbReference type="SAM" id="MobiDB-lite"/>
    </source>
</evidence>
<accession>A0A6P1P216</accession>
<dbReference type="SUPFAM" id="SSF51261">
    <property type="entry name" value="Duplicated hybrid motif"/>
    <property type="match status" value="1"/>
</dbReference>
<evidence type="ECO:0000259" key="5">
    <source>
        <dbReference type="Pfam" id="PF01551"/>
    </source>
</evidence>
<dbReference type="CDD" id="cd12797">
    <property type="entry name" value="M23_peptidase"/>
    <property type="match status" value="1"/>
</dbReference>
<dbReference type="Gene3D" id="2.70.70.10">
    <property type="entry name" value="Glucose Permease (Domain IIA)"/>
    <property type="match status" value="1"/>
</dbReference>
<sequence>MNVNRLGVFFLFFFLFIAVSGGVEAQQKQTTRTKTTTKKAPSKKTTGKKAPVRKPAAKKTTSKTPVKSKAQLEREKRENLRRIQEANRILEQTAQKKQASLGQLNVIKEKITVQKGMIRNISSEINYLNKDLSATEEKVGETQMNLARLKEEYAQLIYAASKSSNSYNKLMFLFASKSFNQMMRRMSYLRQYTEARKKQAAAIERTQQNLSQHLSTLTTQKQKKKSLLSVQLQENKNLLSMRDEQDQVVQQLSLQEQSLKQEVEKRQEAVRKLDRLIENLVREEIARAARAAEAAARAKAAREAAAAAKAGKPVPTPSDDDEPAAPRSSNKVALTPEGELVSSNFAGNKGKFAWPVERGFISQRFGRHAHPVLKGVVIENRGLDIQTGANEKVRTIFGGKVLAVQTIPGMNNIVMIQHGEYFTVYAKLRSVNVTEGQQLDAKDVIGTVYTDQEGTSELQFQIWKNQTNLNPEGWLLRK</sequence>
<protein>
    <submittedName>
        <fullName evidence="6">Peptidoglycan DD-metalloendopeptidase family protein</fullName>
    </submittedName>
</protein>
<dbReference type="Pfam" id="PF01551">
    <property type="entry name" value="Peptidase_M23"/>
    <property type="match status" value="1"/>
</dbReference>
<dbReference type="AlphaFoldDB" id="A0A6P1P216"/>
<dbReference type="EMBL" id="CP047897">
    <property type="protein sequence ID" value="QHL88382.1"/>
    <property type="molecule type" value="Genomic_DNA"/>
</dbReference>
<dbReference type="KEGG" id="nib:GU926_13445"/>
<dbReference type="PANTHER" id="PTHR21666:SF289">
    <property type="entry name" value="L-ALA--D-GLU ENDOPEPTIDASE"/>
    <property type="match status" value="1"/>
</dbReference>
<evidence type="ECO:0000313" key="6">
    <source>
        <dbReference type="EMBL" id="QHL88382.1"/>
    </source>
</evidence>
<evidence type="ECO:0000256" key="1">
    <source>
        <dbReference type="ARBA" id="ARBA00022729"/>
    </source>
</evidence>
<keyword evidence="7" id="KW-1185">Reference proteome</keyword>
<name>A0A6P1P216_9BACT</name>
<keyword evidence="2" id="KW-0175">Coiled coil</keyword>
<reference evidence="6 7" key="1">
    <citation type="submission" date="2020-01" db="EMBL/GenBank/DDBJ databases">
        <authorList>
            <person name="Kim M."/>
        </authorList>
    </citation>
    <scope>NUCLEOTIDE SEQUENCE [LARGE SCALE GENOMIC DNA]</scope>
    <source>
        <strain evidence="6 7">BT10</strain>
    </source>
</reference>
<feature type="compositionally biased region" description="Basic residues" evidence="3">
    <location>
        <begin position="35"/>
        <end position="61"/>
    </location>
</feature>
<keyword evidence="1 4" id="KW-0732">Signal</keyword>
<evidence type="ECO:0000256" key="4">
    <source>
        <dbReference type="SAM" id="SignalP"/>
    </source>
</evidence>
<evidence type="ECO:0000313" key="7">
    <source>
        <dbReference type="Proteomes" id="UP000464214"/>
    </source>
</evidence>
<dbReference type="InterPro" id="IPR011055">
    <property type="entry name" value="Dup_hybrid_motif"/>
</dbReference>
<dbReference type="GO" id="GO:0004222">
    <property type="term" value="F:metalloendopeptidase activity"/>
    <property type="evidence" value="ECO:0007669"/>
    <property type="project" value="TreeGrafter"/>
</dbReference>
<dbReference type="Proteomes" id="UP000464214">
    <property type="component" value="Chromosome"/>
</dbReference>
<organism evidence="6 7">
    <name type="scientific">Nibribacter ruber</name>
    <dbReference type="NCBI Taxonomy" id="2698458"/>
    <lineage>
        <taxon>Bacteria</taxon>
        <taxon>Pseudomonadati</taxon>
        <taxon>Bacteroidota</taxon>
        <taxon>Cytophagia</taxon>
        <taxon>Cytophagales</taxon>
        <taxon>Hymenobacteraceae</taxon>
        <taxon>Nibribacter</taxon>
    </lineage>
</organism>
<evidence type="ECO:0000256" key="2">
    <source>
        <dbReference type="SAM" id="Coils"/>
    </source>
</evidence>
<dbReference type="PANTHER" id="PTHR21666">
    <property type="entry name" value="PEPTIDASE-RELATED"/>
    <property type="match status" value="1"/>
</dbReference>
<feature type="region of interest" description="Disordered" evidence="3">
    <location>
        <begin position="306"/>
        <end position="336"/>
    </location>
</feature>
<feature type="chain" id="PRO_5026900662" evidence="4">
    <location>
        <begin position="26"/>
        <end position="478"/>
    </location>
</feature>
<gene>
    <name evidence="6" type="ORF">GU926_13445</name>
</gene>
<feature type="signal peptide" evidence="4">
    <location>
        <begin position="1"/>
        <end position="25"/>
    </location>
</feature>
<dbReference type="Gene3D" id="6.10.250.3150">
    <property type="match status" value="1"/>
</dbReference>
<feature type="domain" description="M23ase beta-sheet core" evidence="5">
    <location>
        <begin position="380"/>
        <end position="471"/>
    </location>
</feature>
<feature type="coiled-coil region" evidence="2">
    <location>
        <begin position="242"/>
        <end position="286"/>
    </location>
</feature>